<organism evidence="1 2">
    <name type="scientific">Blastopirellula marina</name>
    <dbReference type="NCBI Taxonomy" id="124"/>
    <lineage>
        <taxon>Bacteria</taxon>
        <taxon>Pseudomonadati</taxon>
        <taxon>Planctomycetota</taxon>
        <taxon>Planctomycetia</taxon>
        <taxon>Pirellulales</taxon>
        <taxon>Pirellulaceae</taxon>
        <taxon>Blastopirellula</taxon>
    </lineage>
</organism>
<dbReference type="EMBL" id="PUHZ01000015">
    <property type="protein sequence ID" value="PQO45285.1"/>
    <property type="molecule type" value="Genomic_DNA"/>
</dbReference>
<proteinExistence type="predicted"/>
<evidence type="ECO:0000313" key="1">
    <source>
        <dbReference type="EMBL" id="PQO45285.1"/>
    </source>
</evidence>
<dbReference type="Proteomes" id="UP000237819">
    <property type="component" value="Unassembled WGS sequence"/>
</dbReference>
<evidence type="ECO:0000313" key="2">
    <source>
        <dbReference type="Proteomes" id="UP000237819"/>
    </source>
</evidence>
<name>A0A2S8GLH6_9BACT</name>
<comment type="caution">
    <text evidence="1">The sequence shown here is derived from an EMBL/GenBank/DDBJ whole genome shotgun (WGS) entry which is preliminary data.</text>
</comment>
<protein>
    <submittedName>
        <fullName evidence="1">Uncharacterized protein</fullName>
    </submittedName>
</protein>
<accession>A0A2S8GLH6</accession>
<gene>
    <name evidence="1" type="ORF">C5Y93_15125</name>
</gene>
<sequence>MEKARPVWSGLFLCVASMLNALHHLLPSAPRIMPSQFYVTADSVLQTLEEDGVPFEFHRLGEVDWELENAGLEDDDILKLLSMSEAGHRGTLLIETAGCAMVGLPCLACPVDELASFVHAYPSNLGSQAPTIGMFFDGDVIMVCEESRTITVYHHGGGYAHAYVPERESGRA</sequence>
<dbReference type="AlphaFoldDB" id="A0A2S8GLH6"/>
<reference evidence="1 2" key="1">
    <citation type="submission" date="2018-02" db="EMBL/GenBank/DDBJ databases">
        <title>Comparative genomes isolates from brazilian mangrove.</title>
        <authorList>
            <person name="Araujo J.E."/>
            <person name="Taketani R.G."/>
            <person name="Silva M.C.P."/>
            <person name="Loureco M.V."/>
            <person name="Andreote F.D."/>
        </authorList>
    </citation>
    <scope>NUCLEOTIDE SEQUENCE [LARGE SCALE GENOMIC DNA]</scope>
    <source>
        <strain evidence="1 2">Nap-Phe MGV</strain>
    </source>
</reference>